<evidence type="ECO:0000256" key="3">
    <source>
        <dbReference type="ARBA" id="ARBA00022827"/>
    </source>
</evidence>
<evidence type="ECO:0000256" key="2">
    <source>
        <dbReference type="ARBA" id="ARBA00022630"/>
    </source>
</evidence>
<dbReference type="Gene3D" id="1.20.140.10">
    <property type="entry name" value="Butyryl-CoA Dehydrogenase, subunit A, domain 3"/>
    <property type="match status" value="1"/>
</dbReference>
<proteinExistence type="inferred from homology"/>
<feature type="domain" description="Acyl-CoA oxidase/dehydrogenase middle" evidence="6">
    <location>
        <begin position="81"/>
        <end position="183"/>
    </location>
</feature>
<dbReference type="PANTHER" id="PTHR43884:SF12">
    <property type="entry name" value="ISOVALERYL-COA DEHYDROGENASE, MITOCHONDRIAL-RELATED"/>
    <property type="match status" value="1"/>
</dbReference>
<protein>
    <submittedName>
        <fullName evidence="7">Acyl-CoA dehydrogenase</fullName>
    </submittedName>
</protein>
<dbReference type="CDD" id="cd00567">
    <property type="entry name" value="ACAD"/>
    <property type="match status" value="1"/>
</dbReference>
<dbReference type="Gene3D" id="2.40.110.10">
    <property type="entry name" value="Butyryl-CoA Dehydrogenase, subunit A, domain 2"/>
    <property type="match status" value="1"/>
</dbReference>
<reference evidence="7" key="1">
    <citation type="journal article" date="2020" name="mSystems">
        <title>Genome- and Community-Level Interaction Insights into Carbon Utilization and Element Cycling Functions of Hydrothermarchaeota in Hydrothermal Sediment.</title>
        <authorList>
            <person name="Zhou Z."/>
            <person name="Liu Y."/>
            <person name="Xu W."/>
            <person name="Pan J."/>
            <person name="Luo Z.H."/>
            <person name="Li M."/>
        </authorList>
    </citation>
    <scope>NUCLEOTIDE SEQUENCE [LARGE SCALE GENOMIC DNA]</scope>
    <source>
        <strain evidence="7">HyVt-456</strain>
    </source>
</reference>
<keyword evidence="2 4" id="KW-0285">Flavoprotein</keyword>
<keyword evidence="3 4" id="KW-0274">FAD</keyword>
<sequence>SVLMIPPLGRASVRPYLKSAVFQAALIGEEFSVESGGIGLLFMAHYLGLAPLLLAGHIPTYVRHYLPLQYKSKTEHPVLMAFAITEPQAGSDVEHTEGGAKARLVTTAEPCDGGYRLNGSKVFISNGKIAQKLTLFAQIGQEGLDSWTCFLLDKEMPGLSVGRQERKMGQRPSDASEIILQDVFVPHKNVVGKLRDGWAINKNVLNYSRPVVGAMALGQARGAFERTLEFCRETFLGDKRLLDYQDVQLQLAEMIIQLWAARSMVWHSCSQLRSNPSASAAAKVFASDTAYKVCTMAMELMGDHAYLGKYGVERALRDTRLAQIYEGTNQINRLAIIEQQWDVELSAEPS</sequence>
<dbReference type="InterPro" id="IPR046373">
    <property type="entry name" value="Acyl-CoA_Oxase/DH_mid-dom_sf"/>
</dbReference>
<dbReference type="PANTHER" id="PTHR43884">
    <property type="entry name" value="ACYL-COA DEHYDROGENASE"/>
    <property type="match status" value="1"/>
</dbReference>
<comment type="cofactor">
    <cofactor evidence="4">
        <name>FAD</name>
        <dbReference type="ChEBI" id="CHEBI:57692"/>
    </cofactor>
</comment>
<dbReference type="EMBL" id="DRLD01000272">
    <property type="protein sequence ID" value="HED10976.1"/>
    <property type="molecule type" value="Genomic_DNA"/>
</dbReference>
<evidence type="ECO:0000259" key="6">
    <source>
        <dbReference type="Pfam" id="PF02770"/>
    </source>
</evidence>
<dbReference type="AlphaFoldDB" id="A0A7V1LN30"/>
<evidence type="ECO:0000313" key="7">
    <source>
        <dbReference type="EMBL" id="HED10976.1"/>
    </source>
</evidence>
<dbReference type="Pfam" id="PF02770">
    <property type="entry name" value="Acyl-CoA_dh_M"/>
    <property type="match status" value="1"/>
</dbReference>
<gene>
    <name evidence="7" type="ORF">ENJ10_09830</name>
</gene>
<comment type="caution">
    <text evidence="7">The sequence shown here is derived from an EMBL/GenBank/DDBJ whole genome shotgun (WGS) entry which is preliminary data.</text>
</comment>
<organism evidence="7">
    <name type="scientific">Caldithrix abyssi</name>
    <dbReference type="NCBI Taxonomy" id="187145"/>
    <lineage>
        <taxon>Bacteria</taxon>
        <taxon>Pseudomonadati</taxon>
        <taxon>Calditrichota</taxon>
        <taxon>Calditrichia</taxon>
        <taxon>Calditrichales</taxon>
        <taxon>Calditrichaceae</taxon>
        <taxon>Caldithrix</taxon>
    </lineage>
</organism>
<dbReference type="GO" id="GO:0003995">
    <property type="term" value="F:acyl-CoA dehydrogenase activity"/>
    <property type="evidence" value="ECO:0007669"/>
    <property type="project" value="TreeGrafter"/>
</dbReference>
<dbReference type="SUPFAM" id="SSF47203">
    <property type="entry name" value="Acyl-CoA dehydrogenase C-terminal domain-like"/>
    <property type="match status" value="1"/>
</dbReference>
<comment type="similarity">
    <text evidence="1 4">Belongs to the acyl-CoA dehydrogenase family.</text>
</comment>
<dbReference type="InterPro" id="IPR009100">
    <property type="entry name" value="AcylCoA_DH/oxidase_NM_dom_sf"/>
</dbReference>
<keyword evidence="4" id="KW-0560">Oxidoreductase</keyword>
<dbReference type="Pfam" id="PF00441">
    <property type="entry name" value="Acyl-CoA_dh_1"/>
    <property type="match status" value="1"/>
</dbReference>
<accession>A0A7V1LN30</accession>
<dbReference type="SUPFAM" id="SSF56645">
    <property type="entry name" value="Acyl-CoA dehydrogenase NM domain-like"/>
    <property type="match status" value="1"/>
</dbReference>
<evidence type="ECO:0000256" key="1">
    <source>
        <dbReference type="ARBA" id="ARBA00009347"/>
    </source>
</evidence>
<feature type="non-terminal residue" evidence="7">
    <location>
        <position position="1"/>
    </location>
</feature>
<dbReference type="InterPro" id="IPR006091">
    <property type="entry name" value="Acyl-CoA_Oxase/DH_mid-dom"/>
</dbReference>
<dbReference type="Proteomes" id="UP000886005">
    <property type="component" value="Unassembled WGS sequence"/>
</dbReference>
<evidence type="ECO:0000259" key="5">
    <source>
        <dbReference type="Pfam" id="PF00441"/>
    </source>
</evidence>
<feature type="domain" description="Acyl-CoA dehydrogenase/oxidase C-terminal" evidence="5">
    <location>
        <begin position="196"/>
        <end position="338"/>
    </location>
</feature>
<dbReference type="InterPro" id="IPR036250">
    <property type="entry name" value="AcylCo_DH-like_C"/>
</dbReference>
<evidence type="ECO:0000256" key="4">
    <source>
        <dbReference type="RuleBase" id="RU362125"/>
    </source>
</evidence>
<dbReference type="InterPro" id="IPR009075">
    <property type="entry name" value="AcylCo_DH/oxidase_C"/>
</dbReference>
<name>A0A7V1LN30_CALAY</name>